<name>A0A6J5QG02_9CAUD</name>
<gene>
    <name evidence="1" type="ORF">UFOVP1080_6</name>
    <name evidence="2" type="ORF">UFOVP1321_44</name>
    <name evidence="3" type="ORF">UFOVP1528_7</name>
</gene>
<organism evidence="1">
    <name type="scientific">uncultured Caudovirales phage</name>
    <dbReference type="NCBI Taxonomy" id="2100421"/>
    <lineage>
        <taxon>Viruses</taxon>
        <taxon>Duplodnaviria</taxon>
        <taxon>Heunggongvirae</taxon>
        <taxon>Uroviricota</taxon>
        <taxon>Caudoviricetes</taxon>
        <taxon>Peduoviridae</taxon>
        <taxon>Maltschvirus</taxon>
        <taxon>Maltschvirus maltsch</taxon>
    </lineage>
</organism>
<dbReference type="EMBL" id="LR797266">
    <property type="protein sequence ID" value="CAB4197850.1"/>
    <property type="molecule type" value="Genomic_DNA"/>
</dbReference>
<protein>
    <submittedName>
        <fullName evidence="1">Uncharacterized protein</fullName>
    </submittedName>
</protein>
<evidence type="ECO:0000313" key="1">
    <source>
        <dbReference type="EMBL" id="CAB4182482.1"/>
    </source>
</evidence>
<evidence type="ECO:0000313" key="2">
    <source>
        <dbReference type="EMBL" id="CAB4197850.1"/>
    </source>
</evidence>
<dbReference type="EMBL" id="LR797043">
    <property type="protein sequence ID" value="CAB4182482.1"/>
    <property type="molecule type" value="Genomic_DNA"/>
</dbReference>
<sequence length="55" mass="6346">MRLADLKDLVSNQVNDPEELVSLLEISIEDLMDRFADRLIDNKEKFGVYDDDDSS</sequence>
<reference evidence="1" key="1">
    <citation type="submission" date="2020-05" db="EMBL/GenBank/DDBJ databases">
        <authorList>
            <person name="Chiriac C."/>
            <person name="Salcher M."/>
            <person name="Ghai R."/>
            <person name="Kavagutti S V."/>
        </authorList>
    </citation>
    <scope>NUCLEOTIDE SEQUENCE</scope>
</reference>
<accession>A0A6J5QG02</accession>
<evidence type="ECO:0000313" key="3">
    <source>
        <dbReference type="EMBL" id="CAB5227145.1"/>
    </source>
</evidence>
<dbReference type="EMBL" id="LR798375">
    <property type="protein sequence ID" value="CAB5227145.1"/>
    <property type="molecule type" value="Genomic_DNA"/>
</dbReference>
<proteinExistence type="predicted"/>